<accession>A0A9W6WG36</accession>
<feature type="region of interest" description="Disordered" evidence="1">
    <location>
        <begin position="193"/>
        <end position="212"/>
    </location>
</feature>
<dbReference type="InterPro" id="IPR036322">
    <property type="entry name" value="WD40_repeat_dom_sf"/>
</dbReference>
<dbReference type="EMBL" id="BSXN01000520">
    <property type="protein sequence ID" value="GME68888.1"/>
    <property type="molecule type" value="Genomic_DNA"/>
</dbReference>
<feature type="compositionally biased region" description="Low complexity" evidence="1">
    <location>
        <begin position="418"/>
        <end position="436"/>
    </location>
</feature>
<keyword evidence="3" id="KW-1185">Reference proteome</keyword>
<name>A0A9W6WG36_CANBO</name>
<protein>
    <submittedName>
        <fullName evidence="2">Unnamed protein product</fullName>
    </submittedName>
</protein>
<feature type="compositionally biased region" description="Basic residues" evidence="1">
    <location>
        <begin position="196"/>
        <end position="206"/>
    </location>
</feature>
<feature type="region of interest" description="Disordered" evidence="1">
    <location>
        <begin position="345"/>
        <end position="365"/>
    </location>
</feature>
<evidence type="ECO:0000313" key="2">
    <source>
        <dbReference type="EMBL" id="GME68888.1"/>
    </source>
</evidence>
<comment type="caution">
    <text evidence="2">The sequence shown here is derived from an EMBL/GenBank/DDBJ whole genome shotgun (WGS) entry which is preliminary data.</text>
</comment>
<feature type="compositionally biased region" description="Polar residues" evidence="1">
    <location>
        <begin position="347"/>
        <end position="365"/>
    </location>
</feature>
<evidence type="ECO:0000313" key="3">
    <source>
        <dbReference type="Proteomes" id="UP001165120"/>
    </source>
</evidence>
<sequence>MKSNTQTIPKPNVLSMNTTNTAKINIKASQIQDSSVNAQVNYKNEMSLLIQQIERFLKIPVSVIENTTNANSDSVDHVNNTRVVRETSIDCSILSCGCLISEELANLLSINSKLTCPNCHQSDTYLLSPLNEFRELTSFIKNFKSEFNSVNYNTNGNNANGNNANGATNITELVNDINSDVILEDSKRVSVVKSTTNRRRRSSSRKSNKDSQIIINSGSQQTQQQIQPLVLQQTNSTQQIPNQPQPNKTPNFSLLTAFHEILTEVDKNSTSSTSPTNTKIIPKLQQPIIQQSTTTQSQPLQKTRTSISELSSSAHDSIQTSIESNGNLTEYTKLVQQDGNQLIKPPNNENISNYSHTQNHSRSPVNRSIIYQNNNDTEMNTPSATPTNNELISNGSRKLSLIQTTQSNLTKGLQRLSSNISTSNNSPTNNISHSPSDSFFNHSISFKRENSNATTTKSSSSPSNNNHGDENDKELLYAKNFPFYRKLYQYNTHQSKIFLKNRLSKIFINTSISYDLTKMCLLSEKKWEVYKINPNKPELSPVLVCCGKNNGDYGLKFDNLNKISKNEILKNSNFQINNQTLDSLNNWEHLICKVSENYLIVAGTRGILRIIDLNDNGKLLYTYQSKFPIRSIDFSNDEKLISVAVTGKDKYSSFEQPFIILLKLEIIESCDGDNDDEADYYFHSVNSHGDNSNGGNSGKDSNNGSNIFKNNYTLSPISTNKTISKLDNNQNVNWENTDPNEMFEGMFNFSSILPKTSNMKFIGGGGGNKCKDSSDKVGNGNIFLKVSSYPFTLPIEIHRD</sequence>
<dbReference type="SUPFAM" id="SSF50978">
    <property type="entry name" value="WD40 repeat-like"/>
    <property type="match status" value="1"/>
</dbReference>
<proteinExistence type="predicted"/>
<dbReference type="Proteomes" id="UP001165120">
    <property type="component" value="Unassembled WGS sequence"/>
</dbReference>
<dbReference type="InterPro" id="IPR015943">
    <property type="entry name" value="WD40/YVTN_repeat-like_dom_sf"/>
</dbReference>
<dbReference type="AlphaFoldDB" id="A0A9W6WG36"/>
<reference evidence="2" key="1">
    <citation type="submission" date="2023-04" db="EMBL/GenBank/DDBJ databases">
        <title>Candida boidinii NBRC 10035.</title>
        <authorList>
            <person name="Ichikawa N."/>
            <person name="Sato H."/>
            <person name="Tonouchi N."/>
        </authorList>
    </citation>
    <scope>NUCLEOTIDE SEQUENCE</scope>
    <source>
        <strain evidence="2">NBRC 10035</strain>
    </source>
</reference>
<gene>
    <name evidence="2" type="ORF">Cboi02_000193100</name>
</gene>
<organism evidence="2 3">
    <name type="scientific">Candida boidinii</name>
    <name type="common">Yeast</name>
    <dbReference type="NCBI Taxonomy" id="5477"/>
    <lineage>
        <taxon>Eukaryota</taxon>
        <taxon>Fungi</taxon>
        <taxon>Dikarya</taxon>
        <taxon>Ascomycota</taxon>
        <taxon>Saccharomycotina</taxon>
        <taxon>Pichiomycetes</taxon>
        <taxon>Pichiales</taxon>
        <taxon>Pichiaceae</taxon>
        <taxon>Ogataea</taxon>
        <taxon>Ogataea/Candida clade</taxon>
    </lineage>
</organism>
<dbReference type="Gene3D" id="2.130.10.10">
    <property type="entry name" value="YVTN repeat-like/Quinoprotein amine dehydrogenase"/>
    <property type="match status" value="1"/>
</dbReference>
<evidence type="ECO:0000256" key="1">
    <source>
        <dbReference type="SAM" id="MobiDB-lite"/>
    </source>
</evidence>
<feature type="region of interest" description="Disordered" evidence="1">
    <location>
        <begin position="418"/>
        <end position="437"/>
    </location>
</feature>
<feature type="compositionally biased region" description="Low complexity" evidence="1">
    <location>
        <begin position="451"/>
        <end position="466"/>
    </location>
</feature>
<feature type="region of interest" description="Disordered" evidence="1">
    <location>
        <begin position="450"/>
        <end position="472"/>
    </location>
</feature>